<dbReference type="InterPro" id="IPR000073">
    <property type="entry name" value="AB_hydrolase_1"/>
</dbReference>
<dbReference type="InterPro" id="IPR050266">
    <property type="entry name" value="AB_hydrolase_sf"/>
</dbReference>
<dbReference type="InterPro" id="IPR000639">
    <property type="entry name" value="Epox_hydrolase-like"/>
</dbReference>
<dbReference type="EMBL" id="BAABBX010000001">
    <property type="protein sequence ID" value="GAA4182850.1"/>
    <property type="molecule type" value="Genomic_DNA"/>
</dbReference>
<name>A0ABP8AF25_9MICO</name>
<dbReference type="Gene3D" id="3.40.50.1820">
    <property type="entry name" value="alpha/beta hydrolase"/>
    <property type="match status" value="1"/>
</dbReference>
<organism evidence="2 3">
    <name type="scientific">Gryllotalpicola kribbensis</name>
    <dbReference type="NCBI Taxonomy" id="993084"/>
    <lineage>
        <taxon>Bacteria</taxon>
        <taxon>Bacillati</taxon>
        <taxon>Actinomycetota</taxon>
        <taxon>Actinomycetes</taxon>
        <taxon>Micrococcales</taxon>
        <taxon>Microbacteriaceae</taxon>
        <taxon>Gryllotalpicola</taxon>
    </lineage>
</organism>
<dbReference type="Pfam" id="PF12697">
    <property type="entry name" value="Abhydrolase_6"/>
    <property type="match status" value="1"/>
</dbReference>
<dbReference type="RefSeq" id="WP_344772745.1">
    <property type="nucleotide sequence ID" value="NZ_BAABBX010000001.1"/>
</dbReference>
<dbReference type="Proteomes" id="UP001500213">
    <property type="component" value="Unassembled WGS sequence"/>
</dbReference>
<evidence type="ECO:0000313" key="2">
    <source>
        <dbReference type="EMBL" id="GAA4182850.1"/>
    </source>
</evidence>
<sequence length="285" mass="29386">MTTGLEIDPATAVALPVTQWGAPRASRTALLLHGLSSAGAVWWRVADGLAAQGFRVVAPDLRGHGDAPRTLRYPLGAFAADVLRLRPAAVHPAGNAADPVSEQAAVLWDVVVGHSLGGAVAALALASDAAWARTAVLVDPALRQPGGTSPGALAFRQATVAEVEAPDAAAIRAANPDWHPEDVHLKVRAARQTSRHTIEGVLDDTAEWDLPPLLERLEVPVAVLGADPARGAVVSSELGARLAAANEKLRYTVVAGAGHSVHRSHPERVVAEVLELTGASAPAAS</sequence>
<protein>
    <submittedName>
        <fullName evidence="2">Alpha/beta fold hydrolase</fullName>
    </submittedName>
</protein>
<keyword evidence="3" id="KW-1185">Reference proteome</keyword>
<dbReference type="InterPro" id="IPR029058">
    <property type="entry name" value="AB_hydrolase_fold"/>
</dbReference>
<dbReference type="GO" id="GO:0016787">
    <property type="term" value="F:hydrolase activity"/>
    <property type="evidence" value="ECO:0007669"/>
    <property type="project" value="UniProtKB-KW"/>
</dbReference>
<evidence type="ECO:0000259" key="1">
    <source>
        <dbReference type="Pfam" id="PF12697"/>
    </source>
</evidence>
<keyword evidence="2" id="KW-0378">Hydrolase</keyword>
<evidence type="ECO:0000313" key="3">
    <source>
        <dbReference type="Proteomes" id="UP001500213"/>
    </source>
</evidence>
<accession>A0ABP8AF25</accession>
<feature type="domain" description="AB hydrolase-1" evidence="1">
    <location>
        <begin position="30"/>
        <end position="271"/>
    </location>
</feature>
<comment type="caution">
    <text evidence="2">The sequence shown here is derived from an EMBL/GenBank/DDBJ whole genome shotgun (WGS) entry which is preliminary data.</text>
</comment>
<proteinExistence type="predicted"/>
<gene>
    <name evidence="2" type="ORF">GCM10022288_01360</name>
</gene>
<reference evidence="3" key="1">
    <citation type="journal article" date="2019" name="Int. J. Syst. Evol. Microbiol.">
        <title>The Global Catalogue of Microorganisms (GCM) 10K type strain sequencing project: providing services to taxonomists for standard genome sequencing and annotation.</title>
        <authorList>
            <consortium name="The Broad Institute Genomics Platform"/>
            <consortium name="The Broad Institute Genome Sequencing Center for Infectious Disease"/>
            <person name="Wu L."/>
            <person name="Ma J."/>
        </authorList>
    </citation>
    <scope>NUCLEOTIDE SEQUENCE [LARGE SCALE GENOMIC DNA]</scope>
    <source>
        <strain evidence="3">JCM 17593</strain>
    </source>
</reference>
<dbReference type="PANTHER" id="PTHR43798:SF33">
    <property type="entry name" value="HYDROLASE, PUTATIVE (AFU_ORTHOLOGUE AFUA_2G14860)-RELATED"/>
    <property type="match status" value="1"/>
</dbReference>
<dbReference type="PANTHER" id="PTHR43798">
    <property type="entry name" value="MONOACYLGLYCEROL LIPASE"/>
    <property type="match status" value="1"/>
</dbReference>
<dbReference type="PRINTS" id="PR00412">
    <property type="entry name" value="EPOXHYDRLASE"/>
</dbReference>
<dbReference type="SUPFAM" id="SSF53474">
    <property type="entry name" value="alpha/beta-Hydrolases"/>
    <property type="match status" value="1"/>
</dbReference>